<reference evidence="2 3" key="1">
    <citation type="submission" date="2018-07" db="EMBL/GenBank/DDBJ databases">
        <title>Genome sequence of Rhodococcus rhodnii ATCC 35071 from Rhodnius prolixus.</title>
        <authorList>
            <person name="Patel V."/>
            <person name="Vogel K.J."/>
        </authorList>
    </citation>
    <scope>NUCLEOTIDE SEQUENCE [LARGE SCALE GENOMIC DNA]</scope>
    <source>
        <strain evidence="2 3">ATCC 35071</strain>
    </source>
</reference>
<evidence type="ECO:0000313" key="2">
    <source>
        <dbReference type="EMBL" id="TXG89040.1"/>
    </source>
</evidence>
<dbReference type="SMART" id="SM00530">
    <property type="entry name" value="HTH_XRE"/>
    <property type="match status" value="1"/>
</dbReference>
<accession>A0A6P2CB03</accession>
<dbReference type="Gene3D" id="1.10.260.40">
    <property type="entry name" value="lambda repressor-like DNA-binding domains"/>
    <property type="match status" value="1"/>
</dbReference>
<protein>
    <submittedName>
        <fullName evidence="2">XRE family transcriptional regulator</fullName>
    </submittedName>
</protein>
<evidence type="ECO:0000313" key="3">
    <source>
        <dbReference type="Proteomes" id="UP000471120"/>
    </source>
</evidence>
<feature type="domain" description="HTH cro/C1-type" evidence="1">
    <location>
        <begin position="23"/>
        <end position="77"/>
    </location>
</feature>
<name>A0A6P2CB03_9NOCA</name>
<dbReference type="PROSITE" id="PS50943">
    <property type="entry name" value="HTH_CROC1"/>
    <property type="match status" value="1"/>
</dbReference>
<dbReference type="Proteomes" id="UP000471120">
    <property type="component" value="Unassembled WGS sequence"/>
</dbReference>
<sequence>MDKHQSSPGVEVEIIRDAIARVLRAERARLDLTQDEVAARAGISKLTVFRLEAAQRDAKAPQLIALARALEIEPNAILQAAWNALAAAELDAPRLGDDSADDE</sequence>
<organism evidence="2 3">
    <name type="scientific">Rhodococcus rhodnii</name>
    <dbReference type="NCBI Taxonomy" id="38312"/>
    <lineage>
        <taxon>Bacteria</taxon>
        <taxon>Bacillati</taxon>
        <taxon>Actinomycetota</taxon>
        <taxon>Actinomycetes</taxon>
        <taxon>Mycobacteriales</taxon>
        <taxon>Nocardiaceae</taxon>
        <taxon>Rhodococcus</taxon>
    </lineage>
</organism>
<dbReference type="Pfam" id="PF01381">
    <property type="entry name" value="HTH_3"/>
    <property type="match status" value="1"/>
</dbReference>
<dbReference type="CDD" id="cd00093">
    <property type="entry name" value="HTH_XRE"/>
    <property type="match status" value="1"/>
</dbReference>
<dbReference type="AlphaFoldDB" id="A0A6P2CB03"/>
<dbReference type="SUPFAM" id="SSF47413">
    <property type="entry name" value="lambda repressor-like DNA-binding domains"/>
    <property type="match status" value="1"/>
</dbReference>
<evidence type="ECO:0000259" key="1">
    <source>
        <dbReference type="PROSITE" id="PS50943"/>
    </source>
</evidence>
<comment type="caution">
    <text evidence="2">The sequence shown here is derived from an EMBL/GenBank/DDBJ whole genome shotgun (WGS) entry which is preliminary data.</text>
</comment>
<dbReference type="RefSeq" id="WP_010836986.1">
    <property type="nucleotide sequence ID" value="NZ_QRCM01000001.1"/>
</dbReference>
<proteinExistence type="predicted"/>
<dbReference type="GO" id="GO:0003677">
    <property type="term" value="F:DNA binding"/>
    <property type="evidence" value="ECO:0007669"/>
    <property type="project" value="InterPro"/>
</dbReference>
<dbReference type="EMBL" id="QRCM01000001">
    <property type="protein sequence ID" value="TXG89040.1"/>
    <property type="molecule type" value="Genomic_DNA"/>
</dbReference>
<dbReference type="InterPro" id="IPR010982">
    <property type="entry name" value="Lambda_DNA-bd_dom_sf"/>
</dbReference>
<gene>
    <name evidence="2" type="ORF">DW322_00785</name>
</gene>
<dbReference type="InterPro" id="IPR001387">
    <property type="entry name" value="Cro/C1-type_HTH"/>
</dbReference>